<dbReference type="GO" id="GO:0008983">
    <property type="term" value="F:protein-glutamate O-methyltransferase activity"/>
    <property type="evidence" value="ECO:0007669"/>
    <property type="project" value="UniProtKB-EC"/>
</dbReference>
<evidence type="ECO:0000256" key="6">
    <source>
        <dbReference type="PROSITE-ProRule" id="PRU00339"/>
    </source>
</evidence>
<reference evidence="8" key="1">
    <citation type="journal article" date="2015" name="ISME J.">
        <title>Draft Genome Sequence of Streptomyces incarnatus NRRL8089, which Produces the Nucleoside Antibiotic Sinefungin.</title>
        <authorList>
            <person name="Oshima K."/>
            <person name="Hattori M."/>
            <person name="Shimizu H."/>
            <person name="Fukuda K."/>
            <person name="Nemoto M."/>
            <person name="Inagaki K."/>
            <person name="Tamura T."/>
        </authorList>
    </citation>
    <scope>NUCLEOTIDE SEQUENCE</scope>
    <source>
        <strain evidence="8">FACHB-1375</strain>
    </source>
</reference>
<comment type="catalytic activity">
    <reaction evidence="1">
        <text>L-glutamyl-[protein] + S-adenosyl-L-methionine = [protein]-L-glutamate 5-O-methyl ester + S-adenosyl-L-homocysteine</text>
        <dbReference type="Rhea" id="RHEA:24452"/>
        <dbReference type="Rhea" id="RHEA-COMP:10208"/>
        <dbReference type="Rhea" id="RHEA-COMP:10311"/>
        <dbReference type="ChEBI" id="CHEBI:29973"/>
        <dbReference type="ChEBI" id="CHEBI:57856"/>
        <dbReference type="ChEBI" id="CHEBI:59789"/>
        <dbReference type="ChEBI" id="CHEBI:82795"/>
        <dbReference type="EC" id="2.1.1.80"/>
    </reaction>
</comment>
<dbReference type="RefSeq" id="WP_190466493.1">
    <property type="nucleotide sequence ID" value="NZ_JACJPW010000046.1"/>
</dbReference>
<dbReference type="SMART" id="SM00028">
    <property type="entry name" value="TPR"/>
    <property type="match status" value="4"/>
</dbReference>
<dbReference type="SMART" id="SM00138">
    <property type="entry name" value="MeTrc"/>
    <property type="match status" value="1"/>
</dbReference>
<keyword evidence="9" id="KW-1185">Reference proteome</keyword>
<dbReference type="SUPFAM" id="SSF48452">
    <property type="entry name" value="TPR-like"/>
    <property type="match status" value="1"/>
</dbReference>
<dbReference type="InterPro" id="IPR036804">
    <property type="entry name" value="CheR_N_sf"/>
</dbReference>
<evidence type="ECO:0000259" key="7">
    <source>
        <dbReference type="PROSITE" id="PS50123"/>
    </source>
</evidence>
<dbReference type="SUPFAM" id="SSF53335">
    <property type="entry name" value="S-adenosyl-L-methionine-dependent methyltransferases"/>
    <property type="match status" value="1"/>
</dbReference>
<dbReference type="Gene3D" id="3.40.50.150">
    <property type="entry name" value="Vaccinia Virus protein VP39"/>
    <property type="match status" value="1"/>
</dbReference>
<reference evidence="8" key="2">
    <citation type="submission" date="2020-08" db="EMBL/GenBank/DDBJ databases">
        <authorList>
            <person name="Chen M."/>
            <person name="Teng W."/>
            <person name="Zhao L."/>
            <person name="Hu C."/>
            <person name="Zhou Y."/>
            <person name="Han B."/>
            <person name="Song L."/>
            <person name="Shu W."/>
        </authorList>
    </citation>
    <scope>NUCLEOTIDE SEQUENCE</scope>
    <source>
        <strain evidence="8">FACHB-1375</strain>
    </source>
</reference>
<evidence type="ECO:0000256" key="5">
    <source>
        <dbReference type="ARBA" id="ARBA00022691"/>
    </source>
</evidence>
<evidence type="ECO:0000256" key="2">
    <source>
        <dbReference type="ARBA" id="ARBA00012534"/>
    </source>
</evidence>
<gene>
    <name evidence="8" type="ORF">H6G03_18500</name>
</gene>
<evidence type="ECO:0000256" key="1">
    <source>
        <dbReference type="ARBA" id="ARBA00001541"/>
    </source>
</evidence>
<comment type="caution">
    <text evidence="8">The sequence shown here is derived from an EMBL/GenBank/DDBJ whole genome shotgun (WGS) entry which is preliminary data.</text>
</comment>
<dbReference type="SUPFAM" id="SSF47757">
    <property type="entry name" value="Chemotaxis receptor methyltransferase CheR, N-terminal domain"/>
    <property type="match status" value="1"/>
</dbReference>
<evidence type="ECO:0000256" key="3">
    <source>
        <dbReference type="ARBA" id="ARBA00022603"/>
    </source>
</evidence>
<dbReference type="InterPro" id="IPR000780">
    <property type="entry name" value="CheR_MeTrfase"/>
</dbReference>
<evidence type="ECO:0000313" key="9">
    <source>
        <dbReference type="Proteomes" id="UP000641646"/>
    </source>
</evidence>
<dbReference type="Gene3D" id="1.10.155.10">
    <property type="entry name" value="Chemotaxis receptor methyltransferase CheR, N-terminal domain"/>
    <property type="match status" value="1"/>
</dbReference>
<dbReference type="InterPro" id="IPR050903">
    <property type="entry name" value="Bact_Chemotaxis_MeTrfase"/>
</dbReference>
<evidence type="ECO:0000313" key="8">
    <source>
        <dbReference type="EMBL" id="MBD2183030.1"/>
    </source>
</evidence>
<keyword evidence="3" id="KW-0489">Methyltransferase</keyword>
<dbReference type="Pfam" id="PF00515">
    <property type="entry name" value="TPR_1"/>
    <property type="match status" value="1"/>
</dbReference>
<dbReference type="InterPro" id="IPR019734">
    <property type="entry name" value="TPR_rpt"/>
</dbReference>
<proteinExistence type="predicted"/>
<dbReference type="InterPro" id="IPR011990">
    <property type="entry name" value="TPR-like_helical_dom_sf"/>
</dbReference>
<dbReference type="PROSITE" id="PS50005">
    <property type="entry name" value="TPR"/>
    <property type="match status" value="1"/>
</dbReference>
<sequence>MNEALIQRFVELISSNTGLHVREQDRENLAKIIWARLKILRLSTPEDYYQLLQPHTDSNAVEDTLPEREWRELTHLLTTGESYFFRDKGQFALLRNMILPELIAAKNNAANIQAGEKRSLRIWSAGCSTGEEPYSLAILLQELLTDLDDWNIFILGTDLNQQAIEKAKAGIYSPWSFRLVDTDLQMRYFHQRKTEWQVDKRIGTMVKFAYGNLVKDHYPSLNSDIHSMDLILCRNVFVYFEYNAISVVLKKFYDTLLPSGYLITGHTELYAQDLGCFQVKVLPESVLYQRKENVDFQSTKSVVYKATIPEVNRQESPKGMLWERPNTIGKSWRLARPNIHTEKSYNSDNTTTLAKSREMIVPDIPNSILRLTSSQMQSSPHKIEEQDLLLKAEKLFDKKAYAEAIRQAEQIILLQPANFGAYYLLAQAYANLGEHNKAIYYCDRATELDPLSVIPYYLLAHIAEEKGDIEKAKIYLKRIIYLVPSSISAYLELGLIYKREGNAIRARKMLATAIELLKDLPPSATVAQQDEVTAGELLAYVHKVLRDRT</sequence>
<dbReference type="PRINTS" id="PR00996">
    <property type="entry name" value="CHERMTFRASE"/>
</dbReference>
<organism evidence="8 9">
    <name type="scientific">Aerosakkonema funiforme FACHB-1375</name>
    <dbReference type="NCBI Taxonomy" id="2949571"/>
    <lineage>
        <taxon>Bacteria</taxon>
        <taxon>Bacillati</taxon>
        <taxon>Cyanobacteriota</taxon>
        <taxon>Cyanophyceae</taxon>
        <taxon>Oscillatoriophycideae</taxon>
        <taxon>Aerosakkonematales</taxon>
        <taxon>Aerosakkonemataceae</taxon>
        <taxon>Aerosakkonema</taxon>
    </lineage>
</organism>
<keyword evidence="5" id="KW-0949">S-adenosyl-L-methionine</keyword>
<dbReference type="InterPro" id="IPR022642">
    <property type="entry name" value="CheR_C"/>
</dbReference>
<dbReference type="PANTHER" id="PTHR24422:SF19">
    <property type="entry name" value="CHEMOTAXIS PROTEIN METHYLTRANSFERASE"/>
    <property type="match status" value="1"/>
</dbReference>
<dbReference type="Proteomes" id="UP000641646">
    <property type="component" value="Unassembled WGS sequence"/>
</dbReference>
<dbReference type="EC" id="2.1.1.80" evidence="2"/>
<accession>A0A926VG26</accession>
<dbReference type="AlphaFoldDB" id="A0A926VG26"/>
<dbReference type="Gene3D" id="1.25.40.10">
    <property type="entry name" value="Tetratricopeptide repeat domain"/>
    <property type="match status" value="1"/>
</dbReference>
<keyword evidence="6" id="KW-0802">TPR repeat</keyword>
<dbReference type="PROSITE" id="PS50123">
    <property type="entry name" value="CHER"/>
    <property type="match status" value="1"/>
</dbReference>
<protein>
    <recommendedName>
        <fullName evidence="2">protein-glutamate O-methyltransferase</fullName>
        <ecNumber evidence="2">2.1.1.80</ecNumber>
    </recommendedName>
</protein>
<feature type="domain" description="CheR-type methyltransferase" evidence="7">
    <location>
        <begin position="1"/>
        <end position="309"/>
    </location>
</feature>
<dbReference type="Pfam" id="PF13181">
    <property type="entry name" value="TPR_8"/>
    <property type="match status" value="2"/>
</dbReference>
<feature type="repeat" description="TPR" evidence="6">
    <location>
        <begin position="419"/>
        <end position="452"/>
    </location>
</feature>
<dbReference type="Pfam" id="PF01739">
    <property type="entry name" value="CheR"/>
    <property type="match status" value="1"/>
</dbReference>
<dbReference type="InterPro" id="IPR029063">
    <property type="entry name" value="SAM-dependent_MTases_sf"/>
</dbReference>
<name>A0A926VG26_9CYAN</name>
<evidence type="ECO:0000256" key="4">
    <source>
        <dbReference type="ARBA" id="ARBA00022679"/>
    </source>
</evidence>
<keyword evidence="4" id="KW-0808">Transferase</keyword>
<dbReference type="EMBL" id="JACJPW010000046">
    <property type="protein sequence ID" value="MBD2183030.1"/>
    <property type="molecule type" value="Genomic_DNA"/>
</dbReference>
<dbReference type="GO" id="GO:0032259">
    <property type="term" value="P:methylation"/>
    <property type="evidence" value="ECO:0007669"/>
    <property type="project" value="UniProtKB-KW"/>
</dbReference>
<dbReference type="PANTHER" id="PTHR24422">
    <property type="entry name" value="CHEMOTAXIS PROTEIN METHYLTRANSFERASE"/>
    <property type="match status" value="1"/>
</dbReference>